<comment type="function">
    <text evidence="1">Chaperone for NapA, the catalytic subunit of the periplasmic nitrate reductase. It binds directly and specifically to the twin-arginine signal peptide of NapA, preventing premature interaction with the Tat translocase and premature export.</text>
</comment>
<sequence length="84" mass="9129">MNIASLVVRAKPEDFAVVHDFLKQVPGVEVQGESLETGRIVVTVEDGEGWSVTDSILKVNLGPRVQGVTLAYEYTDEGLENLEA</sequence>
<evidence type="ECO:0000313" key="4">
    <source>
        <dbReference type="Proteomes" id="UP000244902"/>
    </source>
</evidence>
<name>A0A2U8H0K9_9RHOO</name>
<keyword evidence="1" id="KW-0143">Chaperone</keyword>
<comment type="subunit">
    <text evidence="1">Interacts with the cytoplasmic NapA precursor.</text>
</comment>
<evidence type="ECO:0000313" key="3">
    <source>
        <dbReference type="EMBL" id="AWI79198.1"/>
    </source>
</evidence>
<comment type="similarity">
    <text evidence="1">Belongs to the NapD family.</text>
</comment>
<dbReference type="EMBL" id="CP022187">
    <property type="protein sequence ID" value="AWI76494.1"/>
    <property type="molecule type" value="Genomic_DNA"/>
</dbReference>
<keyword evidence="5" id="KW-1185">Reference proteome</keyword>
<dbReference type="OrthoDB" id="9181043at2"/>
<dbReference type="RefSeq" id="WP_108950193.1">
    <property type="nucleotide sequence ID" value="NZ_CP022187.1"/>
</dbReference>
<reference evidence="3 4" key="1">
    <citation type="submission" date="2017-06" db="EMBL/GenBank/DDBJ databases">
        <title>Azoarcus sp. TSNA42 complete genome sequence.</title>
        <authorList>
            <person name="Woo J.-H."/>
            <person name="Kim H.-S."/>
        </authorList>
    </citation>
    <scope>NUCLEOTIDE SEQUENCE [LARGE SCALE GENOMIC DNA]</scope>
    <source>
        <strain evidence="3 4">TSNA42</strain>
    </source>
</reference>
<dbReference type="AlphaFoldDB" id="A0A2U8H0K9"/>
<dbReference type="Pfam" id="PF03927">
    <property type="entry name" value="NapD"/>
    <property type="match status" value="1"/>
</dbReference>
<keyword evidence="1" id="KW-0963">Cytoplasm</keyword>
<dbReference type="GO" id="GO:0005737">
    <property type="term" value="C:cytoplasm"/>
    <property type="evidence" value="ECO:0007669"/>
    <property type="project" value="UniProtKB-SubCell"/>
</dbReference>
<gene>
    <name evidence="1" type="primary">napD</name>
    <name evidence="2" type="ORF">CEW83_15785</name>
    <name evidence="3" type="ORF">CEW87_07360</name>
</gene>
<comment type="subcellular location">
    <subcellularLocation>
        <location evidence="1">Cytoplasm</location>
    </subcellularLocation>
</comment>
<dbReference type="Proteomes" id="UP000244902">
    <property type="component" value="Chromosome"/>
</dbReference>
<evidence type="ECO:0000313" key="2">
    <source>
        <dbReference type="EMBL" id="AWI76494.1"/>
    </source>
</evidence>
<dbReference type="Gene3D" id="3.30.70.920">
    <property type="match status" value="1"/>
</dbReference>
<dbReference type="GO" id="GO:0051224">
    <property type="term" value="P:negative regulation of protein transport"/>
    <property type="evidence" value="ECO:0007669"/>
    <property type="project" value="UniProtKB-UniRule"/>
</dbReference>
<proteinExistence type="inferred from homology"/>
<dbReference type="InterPro" id="IPR005623">
    <property type="entry name" value="Chaperone_NapD_NO3_reduct"/>
</dbReference>
<dbReference type="GO" id="GO:0005048">
    <property type="term" value="F:signal sequence binding"/>
    <property type="evidence" value="ECO:0007669"/>
    <property type="project" value="UniProtKB-UniRule"/>
</dbReference>
<reference evidence="2 5" key="2">
    <citation type="submission" date="2017-06" db="EMBL/GenBank/DDBJ databases">
        <title>Azoarcus.</title>
        <authorList>
            <person name="Woo J.-H."/>
            <person name="Kim H.-S."/>
        </authorList>
    </citation>
    <scope>NUCLEOTIDE SEQUENCE [LARGE SCALE GENOMIC DNA]</scope>
    <source>
        <strain evidence="2 5">TSPY31</strain>
    </source>
</reference>
<dbReference type="EMBL" id="CP022188">
    <property type="protein sequence ID" value="AWI79198.1"/>
    <property type="molecule type" value="Genomic_DNA"/>
</dbReference>
<organism evidence="3 4">
    <name type="scientific">Parazoarcus communis</name>
    <dbReference type="NCBI Taxonomy" id="41977"/>
    <lineage>
        <taxon>Bacteria</taxon>
        <taxon>Pseudomonadati</taxon>
        <taxon>Pseudomonadota</taxon>
        <taxon>Betaproteobacteria</taxon>
        <taxon>Rhodocyclales</taxon>
        <taxon>Zoogloeaceae</taxon>
        <taxon>Parazoarcus</taxon>
    </lineage>
</organism>
<dbReference type="Proteomes" id="UP000244930">
    <property type="component" value="Chromosome"/>
</dbReference>
<dbReference type="HAMAP" id="MF_02200">
    <property type="entry name" value="NapD"/>
    <property type="match status" value="1"/>
</dbReference>
<accession>A0A2U8H0K9</accession>
<evidence type="ECO:0000313" key="5">
    <source>
        <dbReference type="Proteomes" id="UP000244930"/>
    </source>
</evidence>
<protein>
    <recommendedName>
        <fullName evidence="1">Chaperone NapD</fullName>
    </recommendedName>
    <alternativeName>
        <fullName evidence="1">NapA signal peptide-binding chaperone NapD</fullName>
    </alternativeName>
</protein>
<dbReference type="KEGG" id="acom:CEW83_15785"/>
<evidence type="ECO:0000256" key="1">
    <source>
        <dbReference type="HAMAP-Rule" id="MF_02200"/>
    </source>
</evidence>